<accession>A0A485KQ13</accession>
<dbReference type="AlphaFoldDB" id="A0A485KQ13"/>
<dbReference type="EMBL" id="VJMH01005196">
    <property type="protein sequence ID" value="KAF0699126.1"/>
    <property type="molecule type" value="Genomic_DNA"/>
</dbReference>
<proteinExistence type="predicted"/>
<keyword evidence="3" id="KW-1185">Reference proteome</keyword>
<dbReference type="EMBL" id="CAADRA010005217">
    <property type="protein sequence ID" value="VFT87156.1"/>
    <property type="molecule type" value="Genomic_DNA"/>
</dbReference>
<reference evidence="1" key="2">
    <citation type="submission" date="2019-06" db="EMBL/GenBank/DDBJ databases">
        <title>Genomics analysis of Aphanomyces spp. identifies a new class of oomycete effector associated with host adaptation.</title>
        <authorList>
            <person name="Gaulin E."/>
        </authorList>
    </citation>
    <scope>NUCLEOTIDE SEQUENCE</scope>
    <source>
        <strain evidence="1">CBS 578.67</strain>
    </source>
</reference>
<organism evidence="2 3">
    <name type="scientific">Aphanomyces stellatus</name>
    <dbReference type="NCBI Taxonomy" id="120398"/>
    <lineage>
        <taxon>Eukaryota</taxon>
        <taxon>Sar</taxon>
        <taxon>Stramenopiles</taxon>
        <taxon>Oomycota</taxon>
        <taxon>Saprolegniomycetes</taxon>
        <taxon>Saprolegniales</taxon>
        <taxon>Verrucalvaceae</taxon>
        <taxon>Aphanomyces</taxon>
    </lineage>
</organism>
<name>A0A485KQ13_9STRA</name>
<evidence type="ECO:0000313" key="2">
    <source>
        <dbReference type="EMBL" id="VFT87156.1"/>
    </source>
</evidence>
<evidence type="ECO:0000313" key="1">
    <source>
        <dbReference type="EMBL" id="KAF0699126.1"/>
    </source>
</evidence>
<reference evidence="2 3" key="1">
    <citation type="submission" date="2019-03" db="EMBL/GenBank/DDBJ databases">
        <authorList>
            <person name="Gaulin E."/>
            <person name="Dumas B."/>
        </authorList>
    </citation>
    <scope>NUCLEOTIDE SEQUENCE [LARGE SCALE GENOMIC DNA]</scope>
    <source>
        <strain evidence="2">CBS 568.67</strain>
    </source>
</reference>
<protein>
    <submittedName>
        <fullName evidence="2">Aste57867_10282 protein</fullName>
    </submittedName>
</protein>
<sequence length="303" mass="32825">MTSTTPLKSSNDATTTTPYLEFASVRFQQDGDASAFRVSLTKPLFKLVSIWIECKRTKAQWTCEVSCFRDHAPTDADYLLPAAVVLEALETALGCASDASNPQRPQPSIDSSVSFSMDDRSTGNLVLQIKLCASFCAEFAFNMTPLARDATAVLSAKLRDVEDELAQHRLAFAALSAECSTPTTNGHAIAWATKSPRQSTTFEVADDGCSVTVHQTGLYVVDVEGTPSFENCGLRLMVDGKWRADSETDDANGVYLNSTLILVRGASVVVKAFDMDHYEGCKARAVFVSSASMHLVLLRSLPI</sequence>
<dbReference type="Proteomes" id="UP000332933">
    <property type="component" value="Unassembled WGS sequence"/>
</dbReference>
<evidence type="ECO:0000313" key="3">
    <source>
        <dbReference type="Proteomes" id="UP000332933"/>
    </source>
</evidence>
<gene>
    <name evidence="2" type="primary">Aste57867_10282</name>
    <name evidence="1" type="ORF">As57867_010242</name>
    <name evidence="2" type="ORF">ASTE57867_10282</name>
</gene>